<keyword evidence="2" id="KW-0067">ATP-binding</keyword>
<dbReference type="Gene3D" id="1.25.40.10">
    <property type="entry name" value="Tetratricopeptide repeat domain"/>
    <property type="match status" value="1"/>
</dbReference>
<dbReference type="SMART" id="SM00421">
    <property type="entry name" value="HTH_LUXR"/>
    <property type="match status" value="1"/>
</dbReference>
<protein>
    <recommendedName>
        <fullName evidence="3">HTH luxR-type domain-containing protein</fullName>
    </recommendedName>
</protein>
<proteinExistence type="predicted"/>
<dbReference type="AlphaFoldDB" id="A0A5M3VSX0"/>
<dbReference type="InterPro" id="IPR011990">
    <property type="entry name" value="TPR-like_helical_dom_sf"/>
</dbReference>
<dbReference type="InterPro" id="IPR016032">
    <property type="entry name" value="Sig_transdc_resp-reg_C-effctor"/>
</dbReference>
<dbReference type="Pfam" id="PF13191">
    <property type="entry name" value="AAA_16"/>
    <property type="match status" value="1"/>
</dbReference>
<name>A0A5M3VSX0_9ACTN</name>
<dbReference type="Proteomes" id="UP000334990">
    <property type="component" value="Unassembled WGS sequence"/>
</dbReference>
<dbReference type="OrthoDB" id="134712at2"/>
<dbReference type="InterPro" id="IPR036388">
    <property type="entry name" value="WH-like_DNA-bd_sf"/>
</dbReference>
<gene>
    <name evidence="4" type="ORF">Acor_07840</name>
</gene>
<comment type="caution">
    <text evidence="4">The sequence shown here is derived from an EMBL/GenBank/DDBJ whole genome shotgun (WGS) entry which is preliminary data.</text>
</comment>
<dbReference type="GO" id="GO:0005737">
    <property type="term" value="C:cytoplasm"/>
    <property type="evidence" value="ECO:0007669"/>
    <property type="project" value="TreeGrafter"/>
</dbReference>
<dbReference type="CDD" id="cd06170">
    <property type="entry name" value="LuxR_C_like"/>
    <property type="match status" value="1"/>
</dbReference>
<dbReference type="PANTHER" id="PTHR16305">
    <property type="entry name" value="TESTICULAR SOLUBLE ADENYLYL CYCLASE"/>
    <property type="match status" value="1"/>
</dbReference>
<dbReference type="Gene3D" id="1.10.10.10">
    <property type="entry name" value="Winged helix-like DNA-binding domain superfamily/Winged helix DNA-binding domain"/>
    <property type="match status" value="1"/>
</dbReference>
<keyword evidence="5" id="KW-1185">Reference proteome</keyword>
<dbReference type="SUPFAM" id="SSF46894">
    <property type="entry name" value="C-terminal effector domain of the bipartite response regulators"/>
    <property type="match status" value="1"/>
</dbReference>
<evidence type="ECO:0000259" key="3">
    <source>
        <dbReference type="PROSITE" id="PS50043"/>
    </source>
</evidence>
<evidence type="ECO:0000256" key="1">
    <source>
        <dbReference type="ARBA" id="ARBA00022741"/>
    </source>
</evidence>
<dbReference type="PROSITE" id="PS50043">
    <property type="entry name" value="HTH_LUXR_2"/>
    <property type="match status" value="1"/>
</dbReference>
<dbReference type="InterPro" id="IPR027417">
    <property type="entry name" value="P-loop_NTPase"/>
</dbReference>
<dbReference type="Pfam" id="PF00196">
    <property type="entry name" value="GerE"/>
    <property type="match status" value="1"/>
</dbReference>
<evidence type="ECO:0000313" key="4">
    <source>
        <dbReference type="EMBL" id="GER98721.1"/>
    </source>
</evidence>
<dbReference type="InterPro" id="IPR041664">
    <property type="entry name" value="AAA_16"/>
</dbReference>
<dbReference type="InterPro" id="IPR000792">
    <property type="entry name" value="Tscrpt_reg_LuxR_C"/>
</dbReference>
<dbReference type="GO" id="GO:0004016">
    <property type="term" value="F:adenylate cyclase activity"/>
    <property type="evidence" value="ECO:0007669"/>
    <property type="project" value="TreeGrafter"/>
</dbReference>
<keyword evidence="1" id="KW-0547">Nucleotide-binding</keyword>
<dbReference type="EMBL" id="BLAD01000037">
    <property type="protein sequence ID" value="GER98721.1"/>
    <property type="molecule type" value="Genomic_DNA"/>
</dbReference>
<sequence>MIGRDEEVRSILDAAAQAARGEGRVLVIEGEAGIGKTRLVGEALTAAQPLIGRAVPASHPVPYRPFAEALMAVERAGAASAGRTLDPLLSPIVAGETVLRVLRDRAGRGGPGILVLEDLHWADEQTLASVEYLADSLAREPVLVVAALRAEEASPAQDMVQRLAARHAVDRLDLGRLSGPDIARICDECLGGAPAAVGDYVRHYADGIPRLVEELLGTLLSSGGLRQVDGVWVAGELPALVIPGAFGTAVTRRLAALGPDERRVVSVAAALGRRSALSLLSLVSGFPENRLADLVARLSSAYLLVERHGTVEFRHTLTREAVLTSLPAGERELLASAALTVLESAEAQSGDIAESMAGLATLARQPARGAYVLLTFARRARACGAPAPAEIALTRARELAVDPETIDQIDEETLAVLASWRARGSLVRVHVSRLDQAVELGRHLALRLEAGNAPPERRARIQLAVARAHLGAKRWEQAAANAAQARRLDPRGRLRQEIDLIRADIAIGRDRHREAERLAQAAFDTDPEHPLAGEALLILGRARRPNDADRARDAFARALAFAERRSMPDLIAGSLNEIGTLDLLRNGTPDALEQARGQAFAIGAVVAGTVAQFNLVVLHLFRHELDRAESRAAELLDLAHRHRMGPLEYAASIARAAVAASRGDDISAVEELLRHVPEALKADPEWSSLIWGHCYAVAAINRDDSDAARLALRHAHGLMQIPDPHHSPVPGLLTLLSVVAGEDYHETVRTLLQDPDRLSHAAARGPALAACAIREARQGNRARANVLLREAFGTLAATPWFQAVTVRHVAASDVGPAWPELAPYLQHARGFFEAAALGTLAQACAGTSAAHATRAAPRAGVPFDLKAAGVTARELEVAGLVIRGLSNREIAQHLFLSPRTIDKHVERLLQKMGCPNRTALALRLTPFLPS</sequence>
<reference evidence="4 5" key="1">
    <citation type="submission" date="2019-10" db="EMBL/GenBank/DDBJ databases">
        <title>Whole genome shotgun sequence of Acrocarpospora corrugata NBRC 13972.</title>
        <authorList>
            <person name="Ichikawa N."/>
            <person name="Kimura A."/>
            <person name="Kitahashi Y."/>
            <person name="Komaki H."/>
            <person name="Oguchi A."/>
        </authorList>
    </citation>
    <scope>NUCLEOTIDE SEQUENCE [LARGE SCALE GENOMIC DNA]</scope>
    <source>
        <strain evidence="4 5">NBRC 13972</strain>
    </source>
</reference>
<organism evidence="4 5">
    <name type="scientific">Acrocarpospora corrugata</name>
    <dbReference type="NCBI Taxonomy" id="35763"/>
    <lineage>
        <taxon>Bacteria</taxon>
        <taxon>Bacillati</taxon>
        <taxon>Actinomycetota</taxon>
        <taxon>Actinomycetes</taxon>
        <taxon>Streptosporangiales</taxon>
        <taxon>Streptosporangiaceae</taxon>
        <taxon>Acrocarpospora</taxon>
    </lineage>
</organism>
<dbReference type="GO" id="GO:0005524">
    <property type="term" value="F:ATP binding"/>
    <property type="evidence" value="ECO:0007669"/>
    <property type="project" value="UniProtKB-KW"/>
</dbReference>
<dbReference type="GO" id="GO:0003677">
    <property type="term" value="F:DNA binding"/>
    <property type="evidence" value="ECO:0007669"/>
    <property type="project" value="InterPro"/>
</dbReference>
<dbReference type="SUPFAM" id="SSF48452">
    <property type="entry name" value="TPR-like"/>
    <property type="match status" value="1"/>
</dbReference>
<dbReference type="GO" id="GO:0006355">
    <property type="term" value="P:regulation of DNA-templated transcription"/>
    <property type="evidence" value="ECO:0007669"/>
    <property type="project" value="InterPro"/>
</dbReference>
<dbReference type="SUPFAM" id="SSF52540">
    <property type="entry name" value="P-loop containing nucleoside triphosphate hydrolases"/>
    <property type="match status" value="1"/>
</dbReference>
<feature type="domain" description="HTH luxR-type" evidence="3">
    <location>
        <begin position="862"/>
        <end position="928"/>
    </location>
</feature>
<evidence type="ECO:0000313" key="5">
    <source>
        <dbReference type="Proteomes" id="UP000334990"/>
    </source>
</evidence>
<evidence type="ECO:0000256" key="2">
    <source>
        <dbReference type="ARBA" id="ARBA00022840"/>
    </source>
</evidence>
<dbReference type="PROSITE" id="PS00622">
    <property type="entry name" value="HTH_LUXR_1"/>
    <property type="match status" value="1"/>
</dbReference>
<dbReference type="PANTHER" id="PTHR16305:SF35">
    <property type="entry name" value="TRANSCRIPTIONAL ACTIVATOR DOMAIN"/>
    <property type="match status" value="1"/>
</dbReference>
<accession>A0A5M3VSX0</accession>
<dbReference type="RefSeq" id="WP_155335149.1">
    <property type="nucleotide sequence ID" value="NZ_BAAABN010000078.1"/>
</dbReference>
<dbReference type="PRINTS" id="PR00038">
    <property type="entry name" value="HTHLUXR"/>
</dbReference>